<name>A0ABR3JAA1_9AGAR</name>
<organism evidence="2 3">
    <name type="scientific">Hohenbuehelia grisea</name>
    <dbReference type="NCBI Taxonomy" id="104357"/>
    <lineage>
        <taxon>Eukaryota</taxon>
        <taxon>Fungi</taxon>
        <taxon>Dikarya</taxon>
        <taxon>Basidiomycota</taxon>
        <taxon>Agaricomycotina</taxon>
        <taxon>Agaricomycetes</taxon>
        <taxon>Agaricomycetidae</taxon>
        <taxon>Agaricales</taxon>
        <taxon>Pleurotineae</taxon>
        <taxon>Pleurotaceae</taxon>
        <taxon>Hohenbuehelia</taxon>
    </lineage>
</organism>
<feature type="region of interest" description="Disordered" evidence="1">
    <location>
        <begin position="385"/>
        <end position="414"/>
    </location>
</feature>
<reference evidence="3" key="1">
    <citation type="submission" date="2024-06" db="EMBL/GenBank/DDBJ databases">
        <title>Multi-omics analyses provide insights into the biosynthesis of the anticancer antibiotic pleurotin in Hohenbuehelia grisea.</title>
        <authorList>
            <person name="Weaver J.A."/>
            <person name="Alberti F."/>
        </authorList>
    </citation>
    <scope>NUCLEOTIDE SEQUENCE [LARGE SCALE GENOMIC DNA]</scope>
    <source>
        <strain evidence="3">T-177</strain>
    </source>
</reference>
<feature type="compositionally biased region" description="Basic and acidic residues" evidence="1">
    <location>
        <begin position="317"/>
        <end position="332"/>
    </location>
</feature>
<dbReference type="EMBL" id="JASNQZ010000010">
    <property type="protein sequence ID" value="KAL0952621.1"/>
    <property type="molecule type" value="Genomic_DNA"/>
</dbReference>
<proteinExistence type="predicted"/>
<evidence type="ECO:0000313" key="3">
    <source>
        <dbReference type="Proteomes" id="UP001556367"/>
    </source>
</evidence>
<feature type="region of interest" description="Disordered" evidence="1">
    <location>
        <begin position="317"/>
        <end position="363"/>
    </location>
</feature>
<keyword evidence="3" id="KW-1185">Reference proteome</keyword>
<dbReference type="Proteomes" id="UP001556367">
    <property type="component" value="Unassembled WGS sequence"/>
</dbReference>
<accession>A0ABR3JAA1</accession>
<comment type="caution">
    <text evidence="2">The sequence shown here is derived from an EMBL/GenBank/DDBJ whole genome shotgun (WGS) entry which is preliminary data.</text>
</comment>
<sequence length="414" mass="47048">MVVTSFLPSRVIAYVGSENEREGCFYAFWKDGQMLVIQTKPFVPSNYPDLLDNKSEAERSISMFNLGLEKITTLLDVMDFGRSHWAYFIERHDGSYRLEYRATPMYSISCQLWAPLVDESEITITRWMSCEDRLGKWKGRDVDLLIGWNDRWLRMVESETKGHRQLRGLDLTLEVLGHVVRDGHVVGLMTEPATGRLVQYHDRALVYNAVSKLQSRGLYCYIHPSSIMIVNGRVRLLRLSSVRPMESAAKGPGSPECLWSQVEFLFDDLSHSANVLPSLRNCSLKIHILAPTPSPSRPLYSVDSKLYRIVVQRASPVEEPHTARRTDAQSLRRHDRRRSVAPLVLANHRASSTSDSEYDRSDVPENHSVWLPRRLLSSRVHSQSGYASGEARHRGVLLSPDDSDLTSESGCSSF</sequence>
<protein>
    <submittedName>
        <fullName evidence="2">Uncharacterized protein</fullName>
    </submittedName>
</protein>
<gene>
    <name evidence="2" type="ORF">HGRIS_006871</name>
</gene>
<evidence type="ECO:0000256" key="1">
    <source>
        <dbReference type="SAM" id="MobiDB-lite"/>
    </source>
</evidence>
<evidence type="ECO:0000313" key="2">
    <source>
        <dbReference type="EMBL" id="KAL0952621.1"/>
    </source>
</evidence>